<dbReference type="Proteomes" id="UP000016023">
    <property type="component" value="Unassembled WGS sequence"/>
</dbReference>
<dbReference type="AlphaFoldDB" id="H1Q1L7"/>
<dbReference type="RefSeq" id="WP_006951902.1">
    <property type="nucleotide sequence ID" value="NZ_JH594521.1"/>
</dbReference>
<evidence type="ECO:0000313" key="1">
    <source>
        <dbReference type="EMBL" id="EHO71864.1"/>
    </source>
</evidence>
<name>H1Q1L7_9BACT</name>
<dbReference type="STRING" id="883158.HMPREF9140_00805"/>
<keyword evidence="2" id="KW-1185">Reference proteome</keyword>
<proteinExistence type="predicted"/>
<dbReference type="HOGENOM" id="CLU_949494_0_0_10"/>
<comment type="caution">
    <text evidence="1">The sequence shown here is derived from an EMBL/GenBank/DDBJ whole genome shotgun (WGS) entry which is preliminary data.</text>
</comment>
<organism evidence="1 2">
    <name type="scientific">Prevotella micans F0438</name>
    <dbReference type="NCBI Taxonomy" id="883158"/>
    <lineage>
        <taxon>Bacteria</taxon>
        <taxon>Pseudomonadati</taxon>
        <taxon>Bacteroidota</taxon>
        <taxon>Bacteroidia</taxon>
        <taxon>Bacteroidales</taxon>
        <taxon>Prevotellaceae</taxon>
        <taxon>Prevotella</taxon>
    </lineage>
</organism>
<evidence type="ECO:0000313" key="2">
    <source>
        <dbReference type="Proteomes" id="UP000016023"/>
    </source>
</evidence>
<dbReference type="PROSITE" id="PS51257">
    <property type="entry name" value="PROKAR_LIPOPROTEIN"/>
    <property type="match status" value="1"/>
</dbReference>
<gene>
    <name evidence="1" type="ORF">HMPREF9140_00805</name>
</gene>
<dbReference type="EMBL" id="AGWK01000026">
    <property type="protein sequence ID" value="EHO71864.1"/>
    <property type="molecule type" value="Genomic_DNA"/>
</dbReference>
<sequence>MKKILASLFIASLFIACGNKNEPGKATDSIGTADSTQALLSDSIDTQVADQPDKSFGNPKKDPFTAILHADGSVSIKANKEPLEKFIESNEISNKFKRNQAKIKGLGERCIDISIIQFEDDWLVCMLTDKGHMAMLSLKKVITQGDLTCSGPIPTIKGIKKISVVSLEEGYAFKAQGAKENSIIINTSGYQTKFEYEGFKMTLASDYSIRMEYPTKKWQAQGAFFETKFDSGDDWGYHELTAKINGYNYTISITKRYDDDDDNDCEVSINTKDPSFKFDDLRDATQMIEAQLY</sequence>
<dbReference type="PATRIC" id="fig|883158.3.peg.813"/>
<accession>H1Q1L7</accession>
<protein>
    <submittedName>
        <fullName evidence="1">Uncharacterized protein</fullName>
    </submittedName>
</protein>
<reference evidence="1 2" key="1">
    <citation type="submission" date="2011-12" db="EMBL/GenBank/DDBJ databases">
        <title>The Genome Sequence of Prevotella micans F0438.</title>
        <authorList>
            <consortium name="The Broad Institute Genome Sequencing Platform"/>
            <person name="Earl A."/>
            <person name="Ward D."/>
            <person name="Feldgarden M."/>
            <person name="Gevers D."/>
            <person name="Izard J."/>
            <person name="Baranova O.V."/>
            <person name="Blanton J.M."/>
            <person name="Wade W.G."/>
            <person name="Dewhirst F.E."/>
            <person name="Young S.K."/>
            <person name="Zeng Q."/>
            <person name="Gargeya S."/>
            <person name="Fitzgerald M."/>
            <person name="Haas B."/>
            <person name="Abouelleil A."/>
            <person name="Alvarado L."/>
            <person name="Arachchi H.M."/>
            <person name="Berlin A."/>
            <person name="Chapman S.B."/>
            <person name="Gearin G."/>
            <person name="Goldberg J."/>
            <person name="Griggs A."/>
            <person name="Gujja S."/>
            <person name="Hansen M."/>
            <person name="Heiman D."/>
            <person name="Howarth C."/>
            <person name="Larimer J."/>
            <person name="Lui A."/>
            <person name="MacDonald P.J.P."/>
            <person name="McCowen C."/>
            <person name="Montmayeur A."/>
            <person name="Murphy C."/>
            <person name="Neiman D."/>
            <person name="Pearson M."/>
            <person name="Priest M."/>
            <person name="Roberts A."/>
            <person name="Saif S."/>
            <person name="Shea T."/>
            <person name="Sisk P."/>
            <person name="Stolte C."/>
            <person name="Sykes S."/>
            <person name="Wortman J."/>
            <person name="Nusbaum C."/>
            <person name="Birren B."/>
        </authorList>
    </citation>
    <scope>NUCLEOTIDE SEQUENCE [LARGE SCALE GENOMIC DNA]</scope>
    <source>
        <strain evidence="1 2">F0438</strain>
    </source>
</reference>